<evidence type="ECO:0000313" key="1">
    <source>
        <dbReference type="EMBL" id="GBM63210.1"/>
    </source>
</evidence>
<sequence length="131" mass="14490">MPTSDVGSGPKALTGHAHPLEGDSVLGWDNSTPLPCLTGSKRTAYLSAISHQHSRGNYKQHESYFRANLVILNRDQMTRTTPEQAPSLQTSAPHLWQLDYINPQKGKSRTVIPTPEGIHLQIPFDPTPERV</sequence>
<dbReference type="EMBL" id="BGPR01001856">
    <property type="protein sequence ID" value="GBM63210.1"/>
    <property type="molecule type" value="Genomic_DNA"/>
</dbReference>
<proteinExistence type="predicted"/>
<keyword evidence="2" id="KW-1185">Reference proteome</keyword>
<dbReference type="Proteomes" id="UP000499080">
    <property type="component" value="Unassembled WGS sequence"/>
</dbReference>
<comment type="caution">
    <text evidence="1">The sequence shown here is derived from an EMBL/GenBank/DDBJ whole genome shotgun (WGS) entry which is preliminary data.</text>
</comment>
<gene>
    <name evidence="1" type="ORF">AVEN_188247_1</name>
</gene>
<evidence type="ECO:0000313" key="2">
    <source>
        <dbReference type="Proteomes" id="UP000499080"/>
    </source>
</evidence>
<accession>A0A4Y2HD35</accession>
<dbReference type="AlphaFoldDB" id="A0A4Y2HD35"/>
<protein>
    <submittedName>
        <fullName evidence="1">Uncharacterized protein</fullName>
    </submittedName>
</protein>
<name>A0A4Y2HD35_ARAVE</name>
<reference evidence="1 2" key="1">
    <citation type="journal article" date="2019" name="Sci. Rep.">
        <title>Orb-weaving spider Araneus ventricosus genome elucidates the spidroin gene catalogue.</title>
        <authorList>
            <person name="Kono N."/>
            <person name="Nakamura H."/>
            <person name="Ohtoshi R."/>
            <person name="Moran D.A.P."/>
            <person name="Shinohara A."/>
            <person name="Yoshida Y."/>
            <person name="Fujiwara M."/>
            <person name="Mori M."/>
            <person name="Tomita M."/>
            <person name="Arakawa K."/>
        </authorList>
    </citation>
    <scope>NUCLEOTIDE SEQUENCE [LARGE SCALE GENOMIC DNA]</scope>
</reference>
<organism evidence="1 2">
    <name type="scientific">Araneus ventricosus</name>
    <name type="common">Orbweaver spider</name>
    <name type="synonym">Epeira ventricosa</name>
    <dbReference type="NCBI Taxonomy" id="182803"/>
    <lineage>
        <taxon>Eukaryota</taxon>
        <taxon>Metazoa</taxon>
        <taxon>Ecdysozoa</taxon>
        <taxon>Arthropoda</taxon>
        <taxon>Chelicerata</taxon>
        <taxon>Arachnida</taxon>
        <taxon>Araneae</taxon>
        <taxon>Araneomorphae</taxon>
        <taxon>Entelegynae</taxon>
        <taxon>Araneoidea</taxon>
        <taxon>Araneidae</taxon>
        <taxon>Araneus</taxon>
    </lineage>
</organism>